<dbReference type="Proteomes" id="UP001295420">
    <property type="component" value="Unassembled WGS sequence"/>
</dbReference>
<organism evidence="1 2">
    <name type="scientific">Vibrio owensii</name>
    <dbReference type="NCBI Taxonomy" id="696485"/>
    <lineage>
        <taxon>Bacteria</taxon>
        <taxon>Pseudomonadati</taxon>
        <taxon>Pseudomonadota</taxon>
        <taxon>Gammaproteobacteria</taxon>
        <taxon>Vibrionales</taxon>
        <taxon>Vibrionaceae</taxon>
        <taxon>Vibrio</taxon>
    </lineage>
</organism>
<gene>
    <name evidence="1" type="ORF">THF1D04_20299</name>
</gene>
<reference evidence="1" key="1">
    <citation type="submission" date="2022-01" db="EMBL/GenBank/DDBJ databases">
        <authorList>
            <person name="Lagorce A."/>
        </authorList>
    </citation>
    <scope>NUCLEOTIDE SEQUENCE</scope>
    <source>
        <strain evidence="1">Th15_F1_D04</strain>
    </source>
</reference>
<evidence type="ECO:0000313" key="1">
    <source>
        <dbReference type="EMBL" id="CAH1526321.1"/>
    </source>
</evidence>
<name>A0AAU9Q3T2_9VIBR</name>
<sequence>MDNNWYNLNKLSGLLELALNIKKQSIVYNIYKFINTIRVRQHLYILD</sequence>
<protein>
    <submittedName>
        <fullName evidence="1">Uncharacterized protein</fullName>
    </submittedName>
</protein>
<evidence type="ECO:0000313" key="2">
    <source>
        <dbReference type="Proteomes" id="UP001295420"/>
    </source>
</evidence>
<comment type="caution">
    <text evidence="1">The sequence shown here is derived from an EMBL/GenBank/DDBJ whole genome shotgun (WGS) entry which is preliminary data.</text>
</comment>
<proteinExistence type="predicted"/>
<dbReference type="AlphaFoldDB" id="A0AAU9Q3T2"/>
<accession>A0AAU9Q3T2</accession>
<dbReference type="EMBL" id="CAKMTQ010000012">
    <property type="protein sequence ID" value="CAH1526321.1"/>
    <property type="molecule type" value="Genomic_DNA"/>
</dbReference>